<gene>
    <name evidence="1" type="ORF">AVEN_199393_1</name>
</gene>
<proteinExistence type="predicted"/>
<name>A0A4Y2SQY4_ARAVE</name>
<evidence type="ECO:0008006" key="3">
    <source>
        <dbReference type="Google" id="ProtNLM"/>
    </source>
</evidence>
<evidence type="ECO:0000313" key="1">
    <source>
        <dbReference type="EMBL" id="GBN89599.1"/>
    </source>
</evidence>
<reference evidence="1 2" key="1">
    <citation type="journal article" date="2019" name="Sci. Rep.">
        <title>Orb-weaving spider Araneus ventricosus genome elucidates the spidroin gene catalogue.</title>
        <authorList>
            <person name="Kono N."/>
            <person name="Nakamura H."/>
            <person name="Ohtoshi R."/>
            <person name="Moran D.A.P."/>
            <person name="Shinohara A."/>
            <person name="Yoshida Y."/>
            <person name="Fujiwara M."/>
            <person name="Mori M."/>
            <person name="Tomita M."/>
            <person name="Arakawa K."/>
        </authorList>
    </citation>
    <scope>NUCLEOTIDE SEQUENCE [LARGE SCALE GENOMIC DNA]</scope>
</reference>
<accession>A0A4Y2SQY4</accession>
<dbReference type="EMBL" id="BGPR01022875">
    <property type="protein sequence ID" value="GBN89599.1"/>
    <property type="molecule type" value="Genomic_DNA"/>
</dbReference>
<protein>
    <recommendedName>
        <fullName evidence="3">Mos1 transposase HTH domain-containing protein</fullName>
    </recommendedName>
</protein>
<evidence type="ECO:0000313" key="2">
    <source>
        <dbReference type="Proteomes" id="UP000499080"/>
    </source>
</evidence>
<keyword evidence="2" id="KW-1185">Reference proteome</keyword>
<dbReference type="Proteomes" id="UP000499080">
    <property type="component" value="Unassembled WGS sequence"/>
</dbReference>
<dbReference type="OrthoDB" id="616263at2759"/>
<organism evidence="1 2">
    <name type="scientific">Araneus ventricosus</name>
    <name type="common">Orbweaver spider</name>
    <name type="synonym">Epeira ventricosa</name>
    <dbReference type="NCBI Taxonomy" id="182803"/>
    <lineage>
        <taxon>Eukaryota</taxon>
        <taxon>Metazoa</taxon>
        <taxon>Ecdysozoa</taxon>
        <taxon>Arthropoda</taxon>
        <taxon>Chelicerata</taxon>
        <taxon>Arachnida</taxon>
        <taxon>Araneae</taxon>
        <taxon>Araneomorphae</taxon>
        <taxon>Entelegynae</taxon>
        <taxon>Araneoidea</taxon>
        <taxon>Araneidae</taxon>
        <taxon>Araneus</taxon>
    </lineage>
</organism>
<dbReference type="AlphaFoldDB" id="A0A4Y2SQY4"/>
<comment type="caution">
    <text evidence="1">The sequence shown here is derived from an EMBL/GenBank/DDBJ whole genome shotgun (WGS) entry which is preliminary data.</text>
</comment>
<sequence>MSRVYGENIMSDDGVREWCRKFKDGRTDVHDGKGEGCKSVATEDLVQRVPSSFWSSLNGTCHVLSPGVQHRLSDESFSSLP</sequence>